<sequence length="43" mass="5244">MIEIGRIMIISDEEYIKFIKDGKKFALEIMEELFPEDYEEEEE</sequence>
<name>A0A8S5QVW7_9CAUD</name>
<evidence type="ECO:0000313" key="1">
    <source>
        <dbReference type="EMBL" id="DAE22961.1"/>
    </source>
</evidence>
<accession>A0A8S5QVW7</accession>
<protein>
    <submittedName>
        <fullName evidence="1">Uncharacterized protein</fullName>
    </submittedName>
</protein>
<proteinExistence type="predicted"/>
<reference evidence="1" key="1">
    <citation type="journal article" date="2021" name="Proc. Natl. Acad. Sci. U.S.A.">
        <title>A Catalog of Tens of Thousands of Viruses from Human Metagenomes Reveals Hidden Associations with Chronic Diseases.</title>
        <authorList>
            <person name="Tisza M.J."/>
            <person name="Buck C.B."/>
        </authorList>
    </citation>
    <scope>NUCLEOTIDE SEQUENCE</scope>
    <source>
        <strain evidence="1">CtzSN25</strain>
    </source>
</reference>
<dbReference type="EMBL" id="BK015743">
    <property type="protein sequence ID" value="DAE22961.1"/>
    <property type="molecule type" value="Genomic_DNA"/>
</dbReference>
<organism evidence="1">
    <name type="scientific">Siphoviridae sp. ctzSN25</name>
    <dbReference type="NCBI Taxonomy" id="2826529"/>
    <lineage>
        <taxon>Viruses</taxon>
        <taxon>Duplodnaviria</taxon>
        <taxon>Heunggongvirae</taxon>
        <taxon>Uroviricota</taxon>
        <taxon>Caudoviricetes</taxon>
    </lineage>
</organism>